<dbReference type="Proteomes" id="UP000823775">
    <property type="component" value="Unassembled WGS sequence"/>
</dbReference>
<protein>
    <submittedName>
        <fullName evidence="1">Uncharacterized protein</fullName>
    </submittedName>
</protein>
<evidence type="ECO:0000313" key="2">
    <source>
        <dbReference type="Proteomes" id="UP000823775"/>
    </source>
</evidence>
<gene>
    <name evidence="1" type="ORF">HAX54_010116</name>
</gene>
<name>A0ABS8THA9_DATST</name>
<proteinExistence type="predicted"/>
<evidence type="ECO:0000313" key="1">
    <source>
        <dbReference type="EMBL" id="MCD7470340.1"/>
    </source>
</evidence>
<dbReference type="EMBL" id="JACEIK010001551">
    <property type="protein sequence ID" value="MCD7470340.1"/>
    <property type="molecule type" value="Genomic_DNA"/>
</dbReference>
<sequence length="123" mass="13838">MLAFGVAPVVFAGGGLKREVRRRFGGGGREREGVAAEGQRFYKLVHQSEHLQVAFPLLRQSEAFYIYSCPANRRPFYFTVAPPNGVFLLQVETLQCGTTSKQRLRHRLAKNTKLTSQSQRLAL</sequence>
<reference evidence="1 2" key="1">
    <citation type="journal article" date="2021" name="BMC Genomics">
        <title>Datura genome reveals duplications of psychoactive alkaloid biosynthetic genes and high mutation rate following tissue culture.</title>
        <authorList>
            <person name="Rajewski A."/>
            <person name="Carter-House D."/>
            <person name="Stajich J."/>
            <person name="Litt A."/>
        </authorList>
    </citation>
    <scope>NUCLEOTIDE SEQUENCE [LARGE SCALE GENOMIC DNA]</scope>
    <source>
        <strain evidence="1">AR-01</strain>
    </source>
</reference>
<accession>A0ABS8THA9</accession>
<keyword evidence="2" id="KW-1185">Reference proteome</keyword>
<comment type="caution">
    <text evidence="1">The sequence shown here is derived from an EMBL/GenBank/DDBJ whole genome shotgun (WGS) entry which is preliminary data.</text>
</comment>
<organism evidence="1 2">
    <name type="scientific">Datura stramonium</name>
    <name type="common">Jimsonweed</name>
    <name type="synonym">Common thornapple</name>
    <dbReference type="NCBI Taxonomy" id="4076"/>
    <lineage>
        <taxon>Eukaryota</taxon>
        <taxon>Viridiplantae</taxon>
        <taxon>Streptophyta</taxon>
        <taxon>Embryophyta</taxon>
        <taxon>Tracheophyta</taxon>
        <taxon>Spermatophyta</taxon>
        <taxon>Magnoliopsida</taxon>
        <taxon>eudicotyledons</taxon>
        <taxon>Gunneridae</taxon>
        <taxon>Pentapetalae</taxon>
        <taxon>asterids</taxon>
        <taxon>lamiids</taxon>
        <taxon>Solanales</taxon>
        <taxon>Solanaceae</taxon>
        <taxon>Solanoideae</taxon>
        <taxon>Datureae</taxon>
        <taxon>Datura</taxon>
    </lineage>
</organism>